<evidence type="ECO:0000313" key="2">
    <source>
        <dbReference type="Proteomes" id="UP001628124"/>
    </source>
</evidence>
<evidence type="ECO:0000313" key="1">
    <source>
        <dbReference type="EMBL" id="GAA5252551.1"/>
    </source>
</evidence>
<reference evidence="1 2" key="1">
    <citation type="journal article" date="2024" name="Microbiol. Immunol.">
        <title>Discovery of a novel spotted fever group Rickettsia, 'Candidatus Rickettsia kedanie,' in unfed larval chigger mites, Leptotrombidium scutellare.</title>
        <authorList>
            <person name="Ogawa M."/>
            <person name="Matsutani M."/>
            <person name="Katayama T."/>
            <person name="Takada N."/>
            <person name="Noda S."/>
            <person name="Takahashi M."/>
            <person name="Kageyama D."/>
            <person name="Hanaoka N."/>
            <person name="Ebihara H."/>
        </authorList>
    </citation>
    <scope>NUCLEOTIDE SEQUENCE [LARGE SCALE GENOMIC DNA]</scope>
    <source>
        <strain evidence="1 2">KNCP2-13</strain>
    </source>
</reference>
<name>A0ABP9TV79_9RICK</name>
<dbReference type="InterPro" id="IPR029058">
    <property type="entry name" value="AB_hydrolase_fold"/>
</dbReference>
<sequence length="54" mass="6396">MHGMKSQILTKSTVKKMKETKIFDLYEIKYAGHAPSLMNSEEINYIKFWLEQKS</sequence>
<keyword evidence="2" id="KW-1185">Reference proteome</keyword>
<dbReference type="Proteomes" id="UP001628124">
    <property type="component" value="Unassembled WGS sequence"/>
</dbReference>
<proteinExistence type="predicted"/>
<comment type="caution">
    <text evidence="1">The sequence shown here is derived from an EMBL/GenBank/DDBJ whole genome shotgun (WGS) entry which is preliminary data.</text>
</comment>
<organism evidence="1 2">
    <name type="scientific">Candidatus Rickettsia kedanie</name>
    <dbReference type="NCBI Taxonomy" id="3115352"/>
    <lineage>
        <taxon>Bacteria</taxon>
        <taxon>Pseudomonadati</taxon>
        <taxon>Pseudomonadota</taxon>
        <taxon>Alphaproteobacteria</taxon>
        <taxon>Rickettsiales</taxon>
        <taxon>Rickettsiaceae</taxon>
        <taxon>Rickettsieae</taxon>
        <taxon>Rickettsia</taxon>
        <taxon>spotted fever group</taxon>
    </lineage>
</organism>
<dbReference type="Gene3D" id="3.40.50.1820">
    <property type="entry name" value="alpha/beta hydrolase"/>
    <property type="match status" value="1"/>
</dbReference>
<protein>
    <recommendedName>
        <fullName evidence="3">Alpha/beta hydrolase</fullName>
    </recommendedName>
</protein>
<accession>A0ABP9TV79</accession>
<gene>
    <name evidence="1" type="ORF">KNCP2_08390</name>
</gene>
<evidence type="ECO:0008006" key="3">
    <source>
        <dbReference type="Google" id="ProtNLM"/>
    </source>
</evidence>
<dbReference type="EMBL" id="BAABMM010000034">
    <property type="protein sequence ID" value="GAA5252551.1"/>
    <property type="molecule type" value="Genomic_DNA"/>
</dbReference>